<evidence type="ECO:0000256" key="2">
    <source>
        <dbReference type="ARBA" id="ARBA00022840"/>
    </source>
</evidence>
<gene>
    <name evidence="3" type="ORF">METZ01_LOCUS443609</name>
</gene>
<dbReference type="GO" id="GO:0005524">
    <property type="term" value="F:ATP binding"/>
    <property type="evidence" value="ECO:0007669"/>
    <property type="project" value="UniProtKB-KW"/>
</dbReference>
<feature type="non-terminal residue" evidence="3">
    <location>
        <position position="173"/>
    </location>
</feature>
<dbReference type="Gene3D" id="3.40.50.620">
    <property type="entry name" value="HUPs"/>
    <property type="match status" value="1"/>
</dbReference>
<dbReference type="PANTHER" id="PTHR21299:SF1">
    <property type="entry name" value="PANTOATE--BETA-ALANINE LIGASE"/>
    <property type="match status" value="1"/>
</dbReference>
<dbReference type="GO" id="GO:0004592">
    <property type="term" value="F:pantoate-beta-alanine ligase activity"/>
    <property type="evidence" value="ECO:0007669"/>
    <property type="project" value="InterPro"/>
</dbReference>
<dbReference type="GO" id="GO:0015940">
    <property type="term" value="P:pantothenate biosynthetic process"/>
    <property type="evidence" value="ECO:0007669"/>
    <property type="project" value="InterPro"/>
</dbReference>
<organism evidence="3">
    <name type="scientific">marine metagenome</name>
    <dbReference type="NCBI Taxonomy" id="408172"/>
    <lineage>
        <taxon>unclassified sequences</taxon>
        <taxon>metagenomes</taxon>
        <taxon>ecological metagenomes</taxon>
    </lineage>
</organism>
<dbReference type="InterPro" id="IPR014729">
    <property type="entry name" value="Rossmann-like_a/b/a_fold"/>
</dbReference>
<evidence type="ECO:0000256" key="1">
    <source>
        <dbReference type="ARBA" id="ARBA00022741"/>
    </source>
</evidence>
<dbReference type="Pfam" id="PF02569">
    <property type="entry name" value="Pantoate_ligase"/>
    <property type="match status" value="1"/>
</dbReference>
<reference evidence="3" key="1">
    <citation type="submission" date="2018-05" db="EMBL/GenBank/DDBJ databases">
        <authorList>
            <person name="Lanie J.A."/>
            <person name="Ng W.-L."/>
            <person name="Kazmierczak K.M."/>
            <person name="Andrzejewski T.M."/>
            <person name="Davidsen T.M."/>
            <person name="Wayne K.J."/>
            <person name="Tettelin H."/>
            <person name="Glass J.I."/>
            <person name="Rusch D."/>
            <person name="Podicherti R."/>
            <person name="Tsui H.-C.T."/>
            <person name="Winkler M.E."/>
        </authorList>
    </citation>
    <scope>NUCLEOTIDE SEQUENCE</scope>
</reference>
<protein>
    <recommendedName>
        <fullName evidence="4">Pantoate--beta-alanine ligase</fullName>
    </recommendedName>
</protein>
<dbReference type="PANTHER" id="PTHR21299">
    <property type="entry name" value="CYTIDYLATE KINASE/PANTOATE-BETA-ALANINE LIGASE"/>
    <property type="match status" value="1"/>
</dbReference>
<keyword evidence="1" id="KW-0547">Nucleotide-binding</keyword>
<dbReference type="InterPro" id="IPR003721">
    <property type="entry name" value="Pantoate_ligase"/>
</dbReference>
<accession>A0A382Z6N4</accession>
<feature type="non-terminal residue" evidence="3">
    <location>
        <position position="1"/>
    </location>
</feature>
<dbReference type="SUPFAM" id="SSF52374">
    <property type="entry name" value="Nucleotidylyl transferase"/>
    <property type="match status" value="1"/>
</dbReference>
<sequence>MLILKTPQECFKYRKKLQGSLGLVPTMGALHEGHLSLVKKSQGLCANTIVSIFINPNQFGPDEDLKQYPSSVNQDLDTLKSLGVGCVFLPETKSVYKTNHSIYVFENCLARVLEGASRPDFFQGVLTVVVKLFNLFKPTHTFFGQKDAQQLLIIQKLIQDMNYNIQLIKMPTV</sequence>
<evidence type="ECO:0008006" key="4">
    <source>
        <dbReference type="Google" id="ProtNLM"/>
    </source>
</evidence>
<dbReference type="EMBL" id="UINC01181185">
    <property type="protein sequence ID" value="SVD90755.1"/>
    <property type="molecule type" value="Genomic_DNA"/>
</dbReference>
<proteinExistence type="predicted"/>
<name>A0A382Z6N4_9ZZZZ</name>
<evidence type="ECO:0000313" key="3">
    <source>
        <dbReference type="EMBL" id="SVD90755.1"/>
    </source>
</evidence>
<dbReference type="AlphaFoldDB" id="A0A382Z6N4"/>
<keyword evidence="2" id="KW-0067">ATP-binding</keyword>